<protein>
    <submittedName>
        <fullName evidence="2">Uncharacterized protein</fullName>
    </submittedName>
</protein>
<dbReference type="EMBL" id="FTNO01000001">
    <property type="protein sequence ID" value="SIQ79630.1"/>
    <property type="molecule type" value="Genomic_DNA"/>
</dbReference>
<feature type="compositionally biased region" description="Basic and acidic residues" evidence="1">
    <location>
        <begin position="87"/>
        <end position="97"/>
    </location>
</feature>
<proteinExistence type="predicted"/>
<accession>A0A1N6VP70</accession>
<dbReference type="RefSeq" id="WP_076427543.1">
    <property type="nucleotide sequence ID" value="NZ_FTNO01000001.1"/>
</dbReference>
<evidence type="ECO:0000256" key="1">
    <source>
        <dbReference type="SAM" id="MobiDB-lite"/>
    </source>
</evidence>
<name>A0A1N6VP70_9EURY</name>
<dbReference type="Proteomes" id="UP000186914">
    <property type="component" value="Unassembled WGS sequence"/>
</dbReference>
<feature type="compositionally biased region" description="Acidic residues" evidence="1">
    <location>
        <begin position="98"/>
        <end position="136"/>
    </location>
</feature>
<keyword evidence="3" id="KW-1185">Reference proteome</keyword>
<reference evidence="3" key="1">
    <citation type="submission" date="2017-01" db="EMBL/GenBank/DDBJ databases">
        <authorList>
            <person name="Varghese N."/>
            <person name="Submissions S."/>
        </authorList>
    </citation>
    <scope>NUCLEOTIDE SEQUENCE [LARGE SCALE GENOMIC DNA]</scope>
    <source>
        <strain evidence="3">CGMCC 1.7737</strain>
    </source>
</reference>
<feature type="compositionally biased region" description="Acidic residues" evidence="1">
    <location>
        <begin position="63"/>
        <end position="86"/>
    </location>
</feature>
<dbReference type="AlphaFoldDB" id="A0A1N6VP70"/>
<sequence>MVATADTADSGSVTVLTVTIRGHVAGASYLTLSVNALGDEDGDSYDVSGVTDGSLTVGKEDSDNGDDSDGDPGDGDDSDGDDGNADDGDREKDRDENGGGDDDEDDSDDDSGGDDGDSDDGNNDGSDDGDDEEDLLTTDTELRASEFGVRFSHSDFPIFDFV</sequence>
<organism evidence="2 3">
    <name type="scientific">Haladaptatus litoreus</name>
    <dbReference type="NCBI Taxonomy" id="553468"/>
    <lineage>
        <taxon>Archaea</taxon>
        <taxon>Methanobacteriati</taxon>
        <taxon>Methanobacteriota</taxon>
        <taxon>Stenosarchaea group</taxon>
        <taxon>Halobacteria</taxon>
        <taxon>Halobacteriales</taxon>
        <taxon>Haladaptataceae</taxon>
        <taxon>Haladaptatus</taxon>
    </lineage>
</organism>
<dbReference type="OrthoDB" id="291513at2157"/>
<evidence type="ECO:0000313" key="3">
    <source>
        <dbReference type="Proteomes" id="UP000186914"/>
    </source>
</evidence>
<feature type="region of interest" description="Disordered" evidence="1">
    <location>
        <begin position="38"/>
        <end position="138"/>
    </location>
</feature>
<evidence type="ECO:0000313" key="2">
    <source>
        <dbReference type="EMBL" id="SIQ79630.1"/>
    </source>
</evidence>
<gene>
    <name evidence="2" type="ORF">SAMN05421858_0430</name>
</gene>